<dbReference type="InterPro" id="IPR001466">
    <property type="entry name" value="Beta-lactam-related"/>
</dbReference>
<dbReference type="EMBL" id="CP158375">
    <property type="protein sequence ID" value="XDO98661.1"/>
    <property type="molecule type" value="Genomic_DNA"/>
</dbReference>
<dbReference type="SUPFAM" id="SSF56601">
    <property type="entry name" value="beta-lactamase/transpeptidase-like"/>
    <property type="match status" value="1"/>
</dbReference>
<dbReference type="PANTHER" id="PTHR43319:SF3">
    <property type="entry name" value="BETA-LACTAMASE-RELATED DOMAIN-CONTAINING PROTEIN"/>
    <property type="match status" value="1"/>
</dbReference>
<proteinExistence type="predicted"/>
<feature type="domain" description="Beta-lactamase-related" evidence="1">
    <location>
        <begin position="21"/>
        <end position="364"/>
    </location>
</feature>
<evidence type="ECO:0000259" key="1">
    <source>
        <dbReference type="Pfam" id="PF00144"/>
    </source>
</evidence>
<dbReference type="PANTHER" id="PTHR43319">
    <property type="entry name" value="BETA-LACTAMASE-RELATED"/>
    <property type="match status" value="1"/>
</dbReference>
<dbReference type="GO" id="GO:0016787">
    <property type="term" value="F:hydrolase activity"/>
    <property type="evidence" value="ECO:0007669"/>
    <property type="project" value="UniProtKB-KW"/>
</dbReference>
<dbReference type="InterPro" id="IPR012338">
    <property type="entry name" value="Beta-lactam/transpept-like"/>
</dbReference>
<reference evidence="2" key="1">
    <citation type="submission" date="2024-06" db="EMBL/GenBank/DDBJ databases">
        <title>Caulobacter inopinatus, sp. nov.</title>
        <authorList>
            <person name="Donachie S.P."/>
        </authorList>
    </citation>
    <scope>NUCLEOTIDE SEQUENCE</scope>
    <source>
        <strain evidence="2">73W</strain>
    </source>
</reference>
<dbReference type="Gene3D" id="3.40.710.10">
    <property type="entry name" value="DD-peptidase/beta-lactamase superfamily"/>
    <property type="match status" value="1"/>
</dbReference>
<dbReference type="EC" id="3.1.1.103" evidence="2"/>
<name>A0AB39KZQ8_9CAUL</name>
<accession>A0AB39KZQ8</accession>
<dbReference type="InterPro" id="IPR052907">
    <property type="entry name" value="Beta-lactamase/esterase"/>
</dbReference>
<organism evidence="2">
    <name type="scientific">Caulobacter sp. 73W</name>
    <dbReference type="NCBI Taxonomy" id="3161137"/>
    <lineage>
        <taxon>Bacteria</taxon>
        <taxon>Pseudomonadati</taxon>
        <taxon>Pseudomonadota</taxon>
        <taxon>Alphaproteobacteria</taxon>
        <taxon>Caulobacterales</taxon>
        <taxon>Caulobacteraceae</taxon>
        <taxon>Caulobacter</taxon>
    </lineage>
</organism>
<protein>
    <submittedName>
        <fullName evidence="2">Serine hydrolase domain-containing protein</fullName>
        <ecNumber evidence="2">3.1.1.103</ecNumber>
    </submittedName>
</protein>
<gene>
    <name evidence="2" type="ORF">ABOZ73_12260</name>
</gene>
<dbReference type="Pfam" id="PF00144">
    <property type="entry name" value="Beta-lactamase"/>
    <property type="match status" value="1"/>
</dbReference>
<keyword evidence="2" id="KW-0378">Hydrolase</keyword>
<sequence length="376" mass="40409">MTEFAADGHCADRFSPVREAFEANFAEGRELGARFTLVVDGETVVDLWGGHMDRAKSKAFTADTLSPIFSSTKAVASLMIARLVEQGRLAYDQTVASVWPEFAQAGKDAVTIEQLLSHQAGLSGFPEQMDPTLWYDPPAIAAKLAAMAPIWEPGTASGYHPTTIGYMTGEIFRRVDGRSMGTALREDIAGPLGLDLWLGLPDAEHDRVADLQRPSALPKFGELNDAVKAAFLTPWATASGKSAADWRRIEIPSANMHATAEGLAQLMSALAGDGTLGDRAILSPRGVAEATRQRIRGRDLVLPFEISWGAGFMRNEPNFFYGPTDDAFGHSGWGGSCVWADPQRGVAGAYVMNKQGADLIGDPRPVRLIEAAYAAL</sequence>
<dbReference type="RefSeq" id="WP_369062535.1">
    <property type="nucleotide sequence ID" value="NZ_CP158375.1"/>
</dbReference>
<dbReference type="AlphaFoldDB" id="A0AB39KZQ8"/>
<evidence type="ECO:0000313" key="2">
    <source>
        <dbReference type="EMBL" id="XDO98661.1"/>
    </source>
</evidence>